<name>D1C5I1_SPHTD</name>
<evidence type="ECO:0000259" key="8">
    <source>
        <dbReference type="PROSITE" id="PS50928"/>
    </source>
</evidence>
<keyword evidence="3" id="KW-1003">Cell membrane</keyword>
<feature type="domain" description="ABC transmembrane type-1" evidence="8">
    <location>
        <begin position="94"/>
        <end position="291"/>
    </location>
</feature>
<feature type="transmembrane region" description="Helical" evidence="7">
    <location>
        <begin position="270"/>
        <end position="298"/>
    </location>
</feature>
<protein>
    <submittedName>
        <fullName evidence="9">Binding-protein-dependent transport systems inner membrane component</fullName>
    </submittedName>
</protein>
<dbReference type="KEGG" id="sti:Sthe_0058"/>
<evidence type="ECO:0000313" key="10">
    <source>
        <dbReference type="Proteomes" id="UP000002027"/>
    </source>
</evidence>
<dbReference type="HOGENOM" id="CLU_036879_0_2_0"/>
<dbReference type="SUPFAM" id="SSF161098">
    <property type="entry name" value="MetI-like"/>
    <property type="match status" value="1"/>
</dbReference>
<gene>
    <name evidence="9" type="ordered locus">Sthe_0058</name>
</gene>
<evidence type="ECO:0000256" key="3">
    <source>
        <dbReference type="ARBA" id="ARBA00022475"/>
    </source>
</evidence>
<keyword evidence="10" id="KW-1185">Reference proteome</keyword>
<dbReference type="Gene3D" id="1.10.3720.10">
    <property type="entry name" value="MetI-like"/>
    <property type="match status" value="1"/>
</dbReference>
<dbReference type="OrthoDB" id="9806409at2"/>
<comment type="similarity">
    <text evidence="7">Belongs to the binding-protein-dependent transport system permease family.</text>
</comment>
<comment type="subcellular location">
    <subcellularLocation>
        <location evidence="1 7">Cell membrane</location>
        <topology evidence="1 7">Multi-pass membrane protein</topology>
    </subcellularLocation>
</comment>
<dbReference type="PANTHER" id="PTHR43163">
    <property type="entry name" value="DIPEPTIDE TRANSPORT SYSTEM PERMEASE PROTEIN DPPB-RELATED"/>
    <property type="match status" value="1"/>
</dbReference>
<dbReference type="InterPro" id="IPR000515">
    <property type="entry name" value="MetI-like"/>
</dbReference>
<evidence type="ECO:0000256" key="6">
    <source>
        <dbReference type="ARBA" id="ARBA00023136"/>
    </source>
</evidence>
<feature type="transmembrane region" description="Helical" evidence="7">
    <location>
        <begin position="9"/>
        <end position="27"/>
    </location>
</feature>
<proteinExistence type="inferred from homology"/>
<dbReference type="Pfam" id="PF00528">
    <property type="entry name" value="BPD_transp_1"/>
    <property type="match status" value="1"/>
</dbReference>
<feature type="transmembrane region" description="Helical" evidence="7">
    <location>
        <begin position="100"/>
        <end position="121"/>
    </location>
</feature>
<evidence type="ECO:0000256" key="4">
    <source>
        <dbReference type="ARBA" id="ARBA00022692"/>
    </source>
</evidence>
<dbReference type="GO" id="GO:0005886">
    <property type="term" value="C:plasma membrane"/>
    <property type="evidence" value="ECO:0007669"/>
    <property type="project" value="UniProtKB-SubCell"/>
</dbReference>
<dbReference type="CDD" id="cd06261">
    <property type="entry name" value="TM_PBP2"/>
    <property type="match status" value="1"/>
</dbReference>
<reference evidence="9 10" key="2">
    <citation type="journal article" date="2010" name="Stand. Genomic Sci.">
        <title>Complete genome sequence of Desulfohalobium retbaense type strain (HR(100)).</title>
        <authorList>
            <person name="Spring S."/>
            <person name="Nolan M."/>
            <person name="Lapidus A."/>
            <person name="Glavina Del Rio T."/>
            <person name="Copeland A."/>
            <person name="Tice H."/>
            <person name="Cheng J.F."/>
            <person name="Lucas S."/>
            <person name="Land M."/>
            <person name="Chen F."/>
            <person name="Bruce D."/>
            <person name="Goodwin L."/>
            <person name="Pitluck S."/>
            <person name="Ivanova N."/>
            <person name="Mavromatis K."/>
            <person name="Mikhailova N."/>
            <person name="Pati A."/>
            <person name="Chen A."/>
            <person name="Palaniappan K."/>
            <person name="Hauser L."/>
            <person name="Chang Y.J."/>
            <person name="Jeffries C.D."/>
            <person name="Munk C."/>
            <person name="Kiss H."/>
            <person name="Chain P."/>
            <person name="Han C."/>
            <person name="Brettin T."/>
            <person name="Detter J.C."/>
            <person name="Schuler E."/>
            <person name="Goker M."/>
            <person name="Rohde M."/>
            <person name="Bristow J."/>
            <person name="Eisen J.A."/>
            <person name="Markowitz V."/>
            <person name="Hugenholtz P."/>
            <person name="Kyrpides N.C."/>
            <person name="Klenk H.P."/>
        </authorList>
    </citation>
    <scope>NUCLEOTIDE SEQUENCE [LARGE SCALE GENOMIC DNA]</scope>
    <source>
        <strain evidence="10">ATCC 49802 / DSM 20745 / S 6022</strain>
    </source>
</reference>
<evidence type="ECO:0000256" key="1">
    <source>
        <dbReference type="ARBA" id="ARBA00004651"/>
    </source>
</evidence>
<dbReference type="EMBL" id="CP001823">
    <property type="protein sequence ID" value="ACZ37497.1"/>
    <property type="molecule type" value="Genomic_DNA"/>
</dbReference>
<keyword evidence="6 7" id="KW-0472">Membrane</keyword>
<keyword evidence="5 7" id="KW-1133">Transmembrane helix</keyword>
<sequence>MQRFIIRRLFHGVIVVFLAVTAVFFMLRLTGDPVLLFAPMDTSAKDLDEIRERLGFNDPLWVQYGRYMRDALQGDFGESTRLHRPALEVVLERMPATMELGMTALVISLVVGIPLGVLAAVRHGSVWDRLAGLLAVIGQAVPNFWLGLLLILLFAVALHWLPTSGRGSWQQLIMPATALAAASIARYARLARSTMLDVLRQDYIRTAHAKGLAGHTVLWRHAFKNASISLITTTGLEIGRLLGGAVVIEQIFAWPGIGRVTVQALLNRDFAVVTAAVVLFAVIYTVANLLTDIAYAWVNPQVRLS</sequence>
<dbReference type="AlphaFoldDB" id="D1C5I1"/>
<organism evidence="9 10">
    <name type="scientific">Sphaerobacter thermophilus (strain ATCC 49802 / DSM 20745 / KCCM 41009 / NCIMB 13125 / S 6022)</name>
    <dbReference type="NCBI Taxonomy" id="479434"/>
    <lineage>
        <taxon>Bacteria</taxon>
        <taxon>Pseudomonadati</taxon>
        <taxon>Thermomicrobiota</taxon>
        <taxon>Thermomicrobia</taxon>
        <taxon>Sphaerobacterales</taxon>
        <taxon>Sphaerobacterineae</taxon>
        <taxon>Sphaerobacteraceae</taxon>
        <taxon>Sphaerobacter</taxon>
    </lineage>
</organism>
<feature type="transmembrane region" description="Helical" evidence="7">
    <location>
        <begin position="172"/>
        <end position="190"/>
    </location>
</feature>
<evidence type="ECO:0000313" key="9">
    <source>
        <dbReference type="EMBL" id="ACZ37497.1"/>
    </source>
</evidence>
<evidence type="ECO:0000256" key="5">
    <source>
        <dbReference type="ARBA" id="ARBA00022989"/>
    </source>
</evidence>
<feature type="transmembrane region" description="Helical" evidence="7">
    <location>
        <begin position="133"/>
        <end position="160"/>
    </location>
</feature>
<dbReference type="RefSeq" id="WP_012870546.1">
    <property type="nucleotide sequence ID" value="NC_013523.1"/>
</dbReference>
<dbReference type="eggNOG" id="COG0601">
    <property type="taxonomic scope" value="Bacteria"/>
</dbReference>
<keyword evidence="4 7" id="KW-0812">Transmembrane</keyword>
<dbReference type="GO" id="GO:0071916">
    <property type="term" value="F:dipeptide transmembrane transporter activity"/>
    <property type="evidence" value="ECO:0007669"/>
    <property type="project" value="TreeGrafter"/>
</dbReference>
<keyword evidence="2 7" id="KW-0813">Transport</keyword>
<dbReference type="InParanoid" id="D1C5I1"/>
<dbReference type="PROSITE" id="PS50928">
    <property type="entry name" value="ABC_TM1"/>
    <property type="match status" value="1"/>
</dbReference>
<dbReference type="Proteomes" id="UP000002027">
    <property type="component" value="Chromosome 1"/>
</dbReference>
<dbReference type="InterPro" id="IPR045621">
    <property type="entry name" value="BPD_transp_1_N"/>
</dbReference>
<reference evidence="10" key="1">
    <citation type="submission" date="2009-11" db="EMBL/GenBank/DDBJ databases">
        <title>The complete chromosome 1 of Sphaerobacter thermophilus DSM 20745.</title>
        <authorList>
            <person name="Lucas S."/>
            <person name="Copeland A."/>
            <person name="Lapidus A."/>
            <person name="Glavina del Rio T."/>
            <person name="Dalin E."/>
            <person name="Tice H."/>
            <person name="Bruce D."/>
            <person name="Goodwin L."/>
            <person name="Pitluck S."/>
            <person name="Kyrpides N."/>
            <person name="Mavromatis K."/>
            <person name="Ivanova N."/>
            <person name="Mikhailova N."/>
            <person name="LaButti K.M."/>
            <person name="Clum A."/>
            <person name="Sun H.I."/>
            <person name="Brettin T."/>
            <person name="Detter J.C."/>
            <person name="Han C."/>
            <person name="Larimer F."/>
            <person name="Land M."/>
            <person name="Hauser L."/>
            <person name="Markowitz V."/>
            <person name="Cheng J.F."/>
            <person name="Hugenholtz P."/>
            <person name="Woyke T."/>
            <person name="Wu D."/>
            <person name="Steenblock K."/>
            <person name="Schneider S."/>
            <person name="Pukall R."/>
            <person name="Goeker M."/>
            <person name="Klenk H.P."/>
            <person name="Eisen J.A."/>
        </authorList>
    </citation>
    <scope>NUCLEOTIDE SEQUENCE [LARGE SCALE GENOMIC DNA]</scope>
    <source>
        <strain evidence="10">ATCC 49802 / DSM 20745 / S 6022</strain>
    </source>
</reference>
<evidence type="ECO:0000256" key="7">
    <source>
        <dbReference type="RuleBase" id="RU363032"/>
    </source>
</evidence>
<evidence type="ECO:0000256" key="2">
    <source>
        <dbReference type="ARBA" id="ARBA00022448"/>
    </source>
</evidence>
<dbReference type="Pfam" id="PF19300">
    <property type="entry name" value="BPD_transp_1_N"/>
    <property type="match status" value="1"/>
</dbReference>
<accession>D1C5I1</accession>
<dbReference type="STRING" id="479434.Sthe_0058"/>
<dbReference type="PANTHER" id="PTHR43163:SF6">
    <property type="entry name" value="DIPEPTIDE TRANSPORT SYSTEM PERMEASE PROTEIN DPPB-RELATED"/>
    <property type="match status" value="1"/>
</dbReference>
<dbReference type="InterPro" id="IPR035906">
    <property type="entry name" value="MetI-like_sf"/>
</dbReference>